<dbReference type="Pfam" id="PF00403">
    <property type="entry name" value="HMA"/>
    <property type="match status" value="1"/>
</dbReference>
<comment type="similarity">
    <text evidence="2 12">Belongs to the cation transport ATPase (P-type) (TC 3.A.3) family. Type IB subfamily.</text>
</comment>
<comment type="subcellular location">
    <subcellularLocation>
        <location evidence="1">Cell membrane</location>
        <topology evidence="1">Multi-pass membrane protein</topology>
    </subcellularLocation>
</comment>
<dbReference type="PANTHER" id="PTHR43520">
    <property type="entry name" value="ATP7, ISOFORM B"/>
    <property type="match status" value="1"/>
</dbReference>
<feature type="transmembrane region" description="Helical" evidence="12">
    <location>
        <begin position="724"/>
        <end position="742"/>
    </location>
</feature>
<evidence type="ECO:0000256" key="3">
    <source>
        <dbReference type="ARBA" id="ARBA00022692"/>
    </source>
</evidence>
<dbReference type="CDD" id="cd02094">
    <property type="entry name" value="P-type_ATPase_Cu-like"/>
    <property type="match status" value="1"/>
</dbReference>
<feature type="transmembrane region" description="Helical" evidence="12">
    <location>
        <begin position="104"/>
        <end position="121"/>
    </location>
</feature>
<dbReference type="PROSITE" id="PS01229">
    <property type="entry name" value="COF_2"/>
    <property type="match status" value="1"/>
</dbReference>
<dbReference type="Proteomes" id="UP000198242">
    <property type="component" value="Chromosome I"/>
</dbReference>
<dbReference type="Gene3D" id="3.30.70.100">
    <property type="match status" value="1"/>
</dbReference>
<dbReference type="InterPro" id="IPR023299">
    <property type="entry name" value="ATPase_P-typ_cyto_dom_N"/>
</dbReference>
<dbReference type="GO" id="GO:0043682">
    <property type="term" value="F:P-type divalent copper transporter activity"/>
    <property type="evidence" value="ECO:0007669"/>
    <property type="project" value="TreeGrafter"/>
</dbReference>
<dbReference type="RefSeq" id="WP_089009540.1">
    <property type="nucleotide sequence ID" value="NZ_LT607411.1"/>
</dbReference>
<dbReference type="InterPro" id="IPR027256">
    <property type="entry name" value="P-typ_ATPase_IB"/>
</dbReference>
<evidence type="ECO:0000256" key="9">
    <source>
        <dbReference type="ARBA" id="ARBA00023136"/>
    </source>
</evidence>
<feature type="domain" description="HMA" evidence="13">
    <location>
        <begin position="13"/>
        <end position="77"/>
    </location>
</feature>
<dbReference type="Gene3D" id="2.70.150.10">
    <property type="entry name" value="Calcium-transporting ATPase, cytoplasmic transduction domain A"/>
    <property type="match status" value="1"/>
</dbReference>
<feature type="transmembrane region" description="Helical" evidence="12">
    <location>
        <begin position="392"/>
        <end position="415"/>
    </location>
</feature>
<feature type="transmembrane region" description="Helical" evidence="12">
    <location>
        <begin position="127"/>
        <end position="145"/>
    </location>
</feature>
<evidence type="ECO:0000256" key="5">
    <source>
        <dbReference type="ARBA" id="ARBA00022741"/>
    </source>
</evidence>
<gene>
    <name evidence="14" type="ORF">GA0074695_6388</name>
</gene>
<feature type="transmembrane region" description="Helical" evidence="12">
    <location>
        <begin position="360"/>
        <end position="380"/>
    </location>
</feature>
<evidence type="ECO:0000256" key="4">
    <source>
        <dbReference type="ARBA" id="ARBA00022723"/>
    </source>
</evidence>
<evidence type="ECO:0000256" key="7">
    <source>
        <dbReference type="ARBA" id="ARBA00022967"/>
    </source>
</evidence>
<evidence type="ECO:0000259" key="13">
    <source>
        <dbReference type="PROSITE" id="PS50846"/>
    </source>
</evidence>
<evidence type="ECO:0000313" key="15">
    <source>
        <dbReference type="Proteomes" id="UP000198242"/>
    </source>
</evidence>
<dbReference type="SUPFAM" id="SSF81653">
    <property type="entry name" value="Calcium ATPase, transduction domain A"/>
    <property type="match status" value="1"/>
</dbReference>
<accession>A0A1C4ZZW4</accession>
<evidence type="ECO:0000256" key="10">
    <source>
        <dbReference type="ARBA" id="ARBA00049360"/>
    </source>
</evidence>
<dbReference type="SFLD" id="SFLDG00002">
    <property type="entry name" value="C1.7:_P-type_atpase_like"/>
    <property type="match status" value="1"/>
</dbReference>
<dbReference type="InterPro" id="IPR008250">
    <property type="entry name" value="ATPase_P-typ_transduc_dom_A_sf"/>
</dbReference>
<reference evidence="15" key="1">
    <citation type="submission" date="2016-06" db="EMBL/GenBank/DDBJ databases">
        <authorList>
            <person name="Varghese N."/>
            <person name="Submissions Spin"/>
        </authorList>
    </citation>
    <scope>NUCLEOTIDE SEQUENCE [LARGE SCALE GENOMIC DNA]</scope>
    <source>
        <strain evidence="15">DSM 43909</strain>
    </source>
</reference>
<dbReference type="InterPro" id="IPR036163">
    <property type="entry name" value="HMA_dom_sf"/>
</dbReference>
<protein>
    <recommendedName>
        <fullName evidence="11">Cation-transporting P-type ATPase B</fullName>
    </recommendedName>
</protein>
<dbReference type="PROSITE" id="PS01047">
    <property type="entry name" value="HMA_1"/>
    <property type="match status" value="1"/>
</dbReference>
<dbReference type="Pfam" id="PF00702">
    <property type="entry name" value="Hydrolase"/>
    <property type="match status" value="1"/>
</dbReference>
<evidence type="ECO:0000256" key="2">
    <source>
        <dbReference type="ARBA" id="ARBA00006024"/>
    </source>
</evidence>
<dbReference type="SUPFAM" id="SSF55008">
    <property type="entry name" value="HMA, heavy metal-associated domain"/>
    <property type="match status" value="1"/>
</dbReference>
<evidence type="ECO:0000256" key="6">
    <source>
        <dbReference type="ARBA" id="ARBA00022840"/>
    </source>
</evidence>
<dbReference type="NCBIfam" id="TIGR01511">
    <property type="entry name" value="ATPase-IB1_Cu"/>
    <property type="match status" value="1"/>
</dbReference>
<evidence type="ECO:0000256" key="11">
    <source>
        <dbReference type="ARBA" id="ARBA00074171"/>
    </source>
</evidence>
<dbReference type="OrthoDB" id="7059309at2"/>
<dbReference type="PANTHER" id="PTHR43520:SF8">
    <property type="entry name" value="P-TYPE CU(+) TRANSPORTER"/>
    <property type="match status" value="1"/>
</dbReference>
<keyword evidence="8 12" id="KW-1133">Transmembrane helix</keyword>
<dbReference type="CDD" id="cd00371">
    <property type="entry name" value="HMA"/>
    <property type="match status" value="1"/>
</dbReference>
<dbReference type="GO" id="GO:0005507">
    <property type="term" value="F:copper ion binding"/>
    <property type="evidence" value="ECO:0007669"/>
    <property type="project" value="TreeGrafter"/>
</dbReference>
<dbReference type="PRINTS" id="PR00120">
    <property type="entry name" value="HATPASE"/>
</dbReference>
<dbReference type="GO" id="GO:0005886">
    <property type="term" value="C:plasma membrane"/>
    <property type="evidence" value="ECO:0007669"/>
    <property type="project" value="UniProtKB-SubCell"/>
</dbReference>
<dbReference type="AlphaFoldDB" id="A0A1C4ZZW4"/>
<dbReference type="PROSITE" id="PS50846">
    <property type="entry name" value="HMA_2"/>
    <property type="match status" value="1"/>
</dbReference>
<feature type="transmembrane region" description="Helical" evidence="12">
    <location>
        <begin position="701"/>
        <end position="718"/>
    </location>
</feature>
<dbReference type="InterPro" id="IPR001757">
    <property type="entry name" value="P_typ_ATPase"/>
</dbReference>
<dbReference type="NCBIfam" id="TIGR01494">
    <property type="entry name" value="ATPase_P-type"/>
    <property type="match status" value="1"/>
</dbReference>
<evidence type="ECO:0000256" key="12">
    <source>
        <dbReference type="RuleBase" id="RU362081"/>
    </source>
</evidence>
<keyword evidence="12" id="KW-1003">Cell membrane</keyword>
<dbReference type="SUPFAM" id="SSF56784">
    <property type="entry name" value="HAD-like"/>
    <property type="match status" value="1"/>
</dbReference>
<dbReference type="InterPro" id="IPR017969">
    <property type="entry name" value="Heavy-metal-associated_CS"/>
</dbReference>
<dbReference type="PROSITE" id="PS00154">
    <property type="entry name" value="ATPASE_E1_E2"/>
    <property type="match status" value="1"/>
</dbReference>
<dbReference type="Gene3D" id="3.40.1110.10">
    <property type="entry name" value="Calcium-transporting ATPase, cytoplasmic domain N"/>
    <property type="match status" value="1"/>
</dbReference>
<dbReference type="SFLD" id="SFLDS00003">
    <property type="entry name" value="Haloacid_Dehalogenase"/>
    <property type="match status" value="1"/>
</dbReference>
<dbReference type="InterPro" id="IPR036412">
    <property type="entry name" value="HAD-like_sf"/>
</dbReference>
<evidence type="ECO:0000256" key="8">
    <source>
        <dbReference type="ARBA" id="ARBA00022989"/>
    </source>
</evidence>
<sequence length="751" mass="77614">MTSTAKSLPVAPNRIELAIGGMTCASCAARIEKKLNRMDGVEATVNYATEKATVRYADEVTPADLIATVEKTGYTAAVPAPPVTADGEAIAEPVDELRGLRTRLWVSVALAVPVIVLAMVPAWQFTYWQWLSLTLAAPVVVYGGLPFHRAAWINLRHGAATMDTLVSLGTLAAFGWSLWALFLGDAGMPGMTHPFRLDITRTDGAGNIYLEAAAGVTVFILAGRYFEARSKRTAGAALRALLELGAKDVAVLRGDRETRIPVDQLAVGDRFVVRPGEKIATDGVVEEGTSAVDASMLTGESVPVEVGPGDTVVGATVNAGGRLVVRASRIGGDTQLAQMAKLVEQAQTGKAAVQRLADRISGVFVPIVIALAVGTLGWWLGSGSGTTAAFTAAVAVLIIACPCALGLATPTALLVGTGRGAQLGILIKGPEVLESTRQVDTVVLDKTGTVTTGKMTLVDVLPTAGQDPAELLRLAGALEAASEHPIARAIADGAAEAGALPPVTGFANAEGLGVTGSVDGRDVVVGRLRLLRERGLDVPEEVVRAATDAEAAGRTAVLAGWDGRARGVLAVADVVKPTSRAAVARLRELGLTPVLLTGDNTTVARAVAAEVGIDQVIAEVLPADKVDVVRRLQNEGRTVAMVGDGINDAAALAQADLGLAMGTGTDVAIEASDLTLVRGDLMAAVDAIRLSRRTLGIIKGNLFWAFAYNVAALPLAAAGLLNPMIAGAAMAFSSVFVVANSLRLRRFHPVG</sequence>
<keyword evidence="7" id="KW-1278">Translocase</keyword>
<dbReference type="GO" id="GO:0005524">
    <property type="term" value="F:ATP binding"/>
    <property type="evidence" value="ECO:0007669"/>
    <property type="project" value="UniProtKB-UniRule"/>
</dbReference>
<evidence type="ECO:0000313" key="14">
    <source>
        <dbReference type="EMBL" id="SCF38426.1"/>
    </source>
</evidence>
<comment type="catalytic activity">
    <reaction evidence="10">
        <text>ATP + H2O = ADP + phosphate + H(+)</text>
        <dbReference type="Rhea" id="RHEA:13065"/>
        <dbReference type="ChEBI" id="CHEBI:15377"/>
        <dbReference type="ChEBI" id="CHEBI:15378"/>
        <dbReference type="ChEBI" id="CHEBI:30616"/>
        <dbReference type="ChEBI" id="CHEBI:43474"/>
        <dbReference type="ChEBI" id="CHEBI:456216"/>
    </reaction>
</comment>
<name>A0A1C4ZZW4_MICVI</name>
<dbReference type="InterPro" id="IPR044492">
    <property type="entry name" value="P_typ_ATPase_HD_dom"/>
</dbReference>
<dbReference type="GO" id="GO:0016887">
    <property type="term" value="F:ATP hydrolysis activity"/>
    <property type="evidence" value="ECO:0007669"/>
    <property type="project" value="InterPro"/>
</dbReference>
<organism evidence="14 15">
    <name type="scientific">Micromonospora viridifaciens</name>
    <dbReference type="NCBI Taxonomy" id="1881"/>
    <lineage>
        <taxon>Bacteria</taxon>
        <taxon>Bacillati</taxon>
        <taxon>Actinomycetota</taxon>
        <taxon>Actinomycetes</taxon>
        <taxon>Micromonosporales</taxon>
        <taxon>Micromonosporaceae</taxon>
        <taxon>Micromonospora</taxon>
    </lineage>
</organism>
<dbReference type="InterPro" id="IPR018303">
    <property type="entry name" value="ATPase_P-typ_P_site"/>
</dbReference>
<dbReference type="GO" id="GO:0055070">
    <property type="term" value="P:copper ion homeostasis"/>
    <property type="evidence" value="ECO:0007669"/>
    <property type="project" value="TreeGrafter"/>
</dbReference>
<dbReference type="InterPro" id="IPR006121">
    <property type="entry name" value="HMA_dom"/>
</dbReference>
<feature type="transmembrane region" description="Helical" evidence="12">
    <location>
        <begin position="204"/>
        <end position="222"/>
    </location>
</feature>
<dbReference type="SUPFAM" id="SSF81665">
    <property type="entry name" value="Calcium ATPase, transmembrane domain M"/>
    <property type="match status" value="1"/>
</dbReference>
<keyword evidence="9 12" id="KW-0472">Membrane</keyword>
<keyword evidence="5 12" id="KW-0547">Nucleotide-binding</keyword>
<evidence type="ECO:0000256" key="1">
    <source>
        <dbReference type="ARBA" id="ARBA00004651"/>
    </source>
</evidence>
<keyword evidence="6 12" id="KW-0067">ATP-binding</keyword>
<dbReference type="Pfam" id="PF00122">
    <property type="entry name" value="E1-E2_ATPase"/>
    <property type="match status" value="1"/>
</dbReference>
<dbReference type="PRINTS" id="PR00119">
    <property type="entry name" value="CATATPASE"/>
</dbReference>
<dbReference type="NCBIfam" id="TIGR01525">
    <property type="entry name" value="ATPase-IB_hvy"/>
    <property type="match status" value="1"/>
</dbReference>
<dbReference type="FunFam" id="3.30.70.100:FF:000005">
    <property type="entry name" value="Copper-exporting P-type ATPase A"/>
    <property type="match status" value="1"/>
</dbReference>
<feature type="transmembrane region" description="Helical" evidence="12">
    <location>
        <begin position="165"/>
        <end position="184"/>
    </location>
</feature>
<dbReference type="SFLD" id="SFLDF00027">
    <property type="entry name" value="p-type_atpase"/>
    <property type="match status" value="1"/>
</dbReference>
<dbReference type="InterPro" id="IPR059000">
    <property type="entry name" value="ATPase_P-type_domA"/>
</dbReference>
<keyword evidence="3 12" id="KW-0812">Transmembrane</keyword>
<dbReference type="InterPro" id="IPR023214">
    <property type="entry name" value="HAD_sf"/>
</dbReference>
<dbReference type="InterPro" id="IPR023298">
    <property type="entry name" value="ATPase_P-typ_TM_dom_sf"/>
</dbReference>
<dbReference type="Gene3D" id="3.40.50.1000">
    <property type="entry name" value="HAD superfamily/HAD-like"/>
    <property type="match status" value="1"/>
</dbReference>
<keyword evidence="15" id="KW-1185">Reference proteome</keyword>
<proteinExistence type="inferred from homology"/>
<dbReference type="FunFam" id="2.70.150.10:FF:000002">
    <property type="entry name" value="Copper-transporting ATPase 1, putative"/>
    <property type="match status" value="1"/>
</dbReference>
<keyword evidence="4 12" id="KW-0479">Metal-binding</keyword>
<dbReference type="EMBL" id="LT607411">
    <property type="protein sequence ID" value="SCF38426.1"/>
    <property type="molecule type" value="Genomic_DNA"/>
</dbReference>